<dbReference type="EC" id="3.6.4.13" evidence="1"/>
<evidence type="ECO:0000256" key="5">
    <source>
        <dbReference type="ARBA" id="ARBA00022840"/>
    </source>
</evidence>
<dbReference type="InterPro" id="IPR036412">
    <property type="entry name" value="HAD-like_sf"/>
</dbReference>
<feature type="short sequence motif" description="Q motif" evidence="6">
    <location>
        <begin position="74"/>
        <end position="102"/>
    </location>
</feature>
<protein>
    <recommendedName>
        <fullName evidence="1">RNA helicase</fullName>
        <ecNumber evidence="1">3.6.4.13</ecNumber>
    </recommendedName>
</protein>
<dbReference type="Pfam" id="PF00702">
    <property type="entry name" value="Hydrolase"/>
    <property type="match status" value="1"/>
</dbReference>
<keyword evidence="4 7" id="KW-0347">Helicase</keyword>
<dbReference type="InterPro" id="IPR023214">
    <property type="entry name" value="HAD_sf"/>
</dbReference>
<dbReference type="InterPro" id="IPR011545">
    <property type="entry name" value="DEAD/DEAH_box_helicase_dom"/>
</dbReference>
<comment type="caution">
    <text evidence="11">The sequence shown here is derived from an EMBL/GenBank/DDBJ whole genome shotgun (WGS) entry which is preliminary data.</text>
</comment>
<reference evidence="11 12" key="1">
    <citation type="submission" date="2024-04" db="EMBL/GenBank/DDBJ databases">
        <title>genome sequences of Mucor flavus KT1a and Helicostylum pulchrum KT1b strains isolation_sourced from the surface of a dry-aged beef.</title>
        <authorList>
            <person name="Toyotome T."/>
            <person name="Hosono M."/>
            <person name="Torimaru M."/>
            <person name="Fukuda K."/>
            <person name="Mikami N."/>
        </authorList>
    </citation>
    <scope>NUCLEOTIDE SEQUENCE [LARGE SCALE GENOMIC DNA]</scope>
    <source>
        <strain evidence="11 12">KT1b</strain>
    </source>
</reference>
<evidence type="ECO:0000313" key="12">
    <source>
        <dbReference type="Proteomes" id="UP001476247"/>
    </source>
</evidence>
<dbReference type="InterPro" id="IPR000629">
    <property type="entry name" value="RNA-helicase_DEAD-box_CS"/>
</dbReference>
<evidence type="ECO:0000313" key="11">
    <source>
        <dbReference type="EMBL" id="GAA5799228.1"/>
    </source>
</evidence>
<dbReference type="NCBIfam" id="TIGR02252">
    <property type="entry name" value="DREG-2"/>
    <property type="match status" value="1"/>
</dbReference>
<organism evidence="11 12">
    <name type="scientific">Helicostylum pulchrum</name>
    <dbReference type="NCBI Taxonomy" id="562976"/>
    <lineage>
        <taxon>Eukaryota</taxon>
        <taxon>Fungi</taxon>
        <taxon>Fungi incertae sedis</taxon>
        <taxon>Mucoromycota</taxon>
        <taxon>Mucoromycotina</taxon>
        <taxon>Mucoromycetes</taxon>
        <taxon>Mucorales</taxon>
        <taxon>Mucorineae</taxon>
        <taxon>Mucoraceae</taxon>
        <taxon>Helicostylum</taxon>
    </lineage>
</organism>
<dbReference type="EMBL" id="BAABUJ010000012">
    <property type="protein sequence ID" value="GAA5799228.1"/>
    <property type="molecule type" value="Genomic_DNA"/>
</dbReference>
<dbReference type="Pfam" id="PF00271">
    <property type="entry name" value="Helicase_C"/>
    <property type="match status" value="1"/>
</dbReference>
<evidence type="ECO:0000256" key="6">
    <source>
        <dbReference type="PROSITE-ProRule" id="PRU00552"/>
    </source>
</evidence>
<feature type="domain" description="DEAD-box RNA helicase Q" evidence="10">
    <location>
        <begin position="74"/>
        <end position="102"/>
    </location>
</feature>
<dbReference type="CDD" id="cd17963">
    <property type="entry name" value="DEADc_DDX19_DDX25"/>
    <property type="match status" value="1"/>
</dbReference>
<dbReference type="PANTHER" id="PTHR47958">
    <property type="entry name" value="ATP-DEPENDENT RNA HELICASE DBP3"/>
    <property type="match status" value="1"/>
</dbReference>
<dbReference type="SUPFAM" id="SSF56784">
    <property type="entry name" value="HAD-like"/>
    <property type="match status" value="1"/>
</dbReference>
<evidence type="ECO:0000256" key="2">
    <source>
        <dbReference type="ARBA" id="ARBA00022741"/>
    </source>
</evidence>
<dbReference type="CDD" id="cd18787">
    <property type="entry name" value="SF2_C_DEAD"/>
    <property type="match status" value="1"/>
</dbReference>
<evidence type="ECO:0000256" key="3">
    <source>
        <dbReference type="ARBA" id="ARBA00022801"/>
    </source>
</evidence>
<dbReference type="SMART" id="SM00490">
    <property type="entry name" value="HELICc"/>
    <property type="match status" value="1"/>
</dbReference>
<dbReference type="Pfam" id="PF00270">
    <property type="entry name" value="DEAD"/>
    <property type="match status" value="1"/>
</dbReference>
<dbReference type="Gene3D" id="3.40.50.300">
    <property type="entry name" value="P-loop containing nucleotide triphosphate hydrolases"/>
    <property type="match status" value="2"/>
</dbReference>
<evidence type="ECO:0000259" key="8">
    <source>
        <dbReference type="PROSITE" id="PS51192"/>
    </source>
</evidence>
<comment type="similarity">
    <text evidence="7">Belongs to the DEAD box helicase family.</text>
</comment>
<dbReference type="PROSITE" id="PS51195">
    <property type="entry name" value="Q_MOTIF"/>
    <property type="match status" value="1"/>
</dbReference>
<dbReference type="PROSITE" id="PS00039">
    <property type="entry name" value="DEAD_ATP_HELICASE"/>
    <property type="match status" value="1"/>
</dbReference>
<proteinExistence type="inferred from homology"/>
<keyword evidence="12" id="KW-1185">Reference proteome</keyword>
<dbReference type="InterPro" id="IPR006439">
    <property type="entry name" value="HAD-SF_hydro_IA"/>
</dbReference>
<evidence type="ECO:0000256" key="7">
    <source>
        <dbReference type="RuleBase" id="RU000492"/>
    </source>
</evidence>
<feature type="domain" description="Helicase C-terminal" evidence="9">
    <location>
        <begin position="285"/>
        <end position="453"/>
    </location>
</feature>
<dbReference type="InterPro" id="IPR027417">
    <property type="entry name" value="P-loop_NTPase"/>
</dbReference>
<keyword evidence="3 7" id="KW-0378">Hydrolase</keyword>
<gene>
    <name evidence="11" type="primary">DBP5</name>
    <name evidence="11" type="ORF">HPULCUR_004638</name>
</gene>
<evidence type="ECO:0000256" key="1">
    <source>
        <dbReference type="ARBA" id="ARBA00012552"/>
    </source>
</evidence>
<dbReference type="Proteomes" id="UP001476247">
    <property type="component" value="Unassembled WGS sequence"/>
</dbReference>
<dbReference type="SMART" id="SM00487">
    <property type="entry name" value="DEXDc"/>
    <property type="match status" value="1"/>
</dbReference>
<dbReference type="InterPro" id="IPR011949">
    <property type="entry name" value="HAD-SF_hydro_IA_REG-2-like"/>
</dbReference>
<dbReference type="InterPro" id="IPR001650">
    <property type="entry name" value="Helicase_C-like"/>
</dbReference>
<name>A0ABP9XWU3_9FUNG</name>
<sequence length="703" mass="78951">MSDPIDSITLKLGDLATEKPVLTPVVNPEPVAQAPVVEEKKEDDESNLIKSTHVVQVKLADQQADPNSPLFSVKSFEELGLSAELLKGLYAMGFTKPSKIQERALPLLISNPPRNMIGQSQSGTGKTAAFVLTMLTRLHLGVNAPQAICLAPSRELARQIIDVVQEMSKFTSITSKLVVKDSLKRNEPVQAQIIVGTPGTVAEVIKRRQLPIKAVKIFVLDEADNMLDQDGLGDQSIRIKNMLTGSPQIVLFSATFPEHVRKFATRFAPEANEISLKREDLSVDAIKQLYMDCDSEEHKYETLCNIYDLLTVSQSIIFCKRRDSADEIAKRMRAQGHLVGSLHGKMLPEERDQVMDDFRRGIFKVLITTNVLSRGIDISQVSLVINYDLPLDQRGQVDFEAYLHRIGRTGRFGRTGVSIILIDNKKSWEQMQEIERHFSREIALVPTDDWQAVEEASKYGIQVTREQINTHFGKAYKKQQFKAPFYGLSLGMTPQTWWKELVYATFISSGIHCKDLDPKFDQLYHALYTRFTTAEAYSVFPDVLSTLKELKSHGFKMGVISNSDERVIKVIENLKLDIYFDFSIASSLAGCEKPDKKIYEHALKLAGNNVHAQEALHVGDDVDKDYFGASKAGWNSVLLERTKLSYEDFSPAMLADSSIPCHRPKRILTLQDLYPFINTLHGDNHVIDKDDPENLKQAANATN</sequence>
<evidence type="ECO:0000259" key="9">
    <source>
        <dbReference type="PROSITE" id="PS51194"/>
    </source>
</evidence>
<dbReference type="Gene3D" id="1.10.150.720">
    <property type="entry name" value="Haloacid dehalogenase-like hydrolase"/>
    <property type="match status" value="1"/>
</dbReference>
<dbReference type="PROSITE" id="PS51194">
    <property type="entry name" value="HELICASE_CTER"/>
    <property type="match status" value="1"/>
</dbReference>
<dbReference type="Gene3D" id="3.40.50.1000">
    <property type="entry name" value="HAD superfamily/HAD-like"/>
    <property type="match status" value="1"/>
</dbReference>
<dbReference type="InterPro" id="IPR014001">
    <property type="entry name" value="Helicase_ATP-bd"/>
</dbReference>
<keyword evidence="2 7" id="KW-0547">Nucleotide-binding</keyword>
<dbReference type="SUPFAM" id="SSF52540">
    <property type="entry name" value="P-loop containing nucleoside triphosphate hydrolases"/>
    <property type="match status" value="1"/>
</dbReference>
<dbReference type="NCBIfam" id="TIGR01549">
    <property type="entry name" value="HAD-SF-IA-v1"/>
    <property type="match status" value="1"/>
</dbReference>
<dbReference type="InterPro" id="IPR044924">
    <property type="entry name" value="HAD-SF_hydro_IA_REG-2-like_cap"/>
</dbReference>
<dbReference type="PROSITE" id="PS51192">
    <property type="entry name" value="HELICASE_ATP_BIND_1"/>
    <property type="match status" value="1"/>
</dbReference>
<feature type="domain" description="Helicase ATP-binding" evidence="8">
    <location>
        <begin position="107"/>
        <end position="274"/>
    </location>
</feature>
<evidence type="ECO:0000256" key="4">
    <source>
        <dbReference type="ARBA" id="ARBA00022806"/>
    </source>
</evidence>
<keyword evidence="5 7" id="KW-0067">ATP-binding</keyword>
<accession>A0ABP9XWU3</accession>
<dbReference type="InterPro" id="IPR014014">
    <property type="entry name" value="RNA_helicase_DEAD_Q_motif"/>
</dbReference>
<dbReference type="GO" id="GO:0004386">
    <property type="term" value="F:helicase activity"/>
    <property type="evidence" value="ECO:0007669"/>
    <property type="project" value="UniProtKB-KW"/>
</dbReference>
<evidence type="ECO:0000259" key="10">
    <source>
        <dbReference type="PROSITE" id="PS51195"/>
    </source>
</evidence>